<dbReference type="Pfam" id="PF00589">
    <property type="entry name" value="Phage_integrase"/>
    <property type="match status" value="1"/>
</dbReference>
<organism evidence="9 10">
    <name type="scientific">Solirubrobacter ginsenosidimutans</name>
    <dbReference type="NCBI Taxonomy" id="490573"/>
    <lineage>
        <taxon>Bacteria</taxon>
        <taxon>Bacillati</taxon>
        <taxon>Actinomycetota</taxon>
        <taxon>Thermoleophilia</taxon>
        <taxon>Solirubrobacterales</taxon>
        <taxon>Solirubrobacteraceae</taxon>
        <taxon>Solirubrobacter</taxon>
    </lineage>
</organism>
<evidence type="ECO:0000313" key="9">
    <source>
        <dbReference type="EMBL" id="MDA0160666.1"/>
    </source>
</evidence>
<protein>
    <submittedName>
        <fullName evidence="9">Site-specific integrase</fullName>
    </submittedName>
</protein>
<name>A0A9X3S201_9ACTN</name>
<evidence type="ECO:0000259" key="8">
    <source>
        <dbReference type="PROSITE" id="PS51900"/>
    </source>
</evidence>
<evidence type="ECO:0000259" key="7">
    <source>
        <dbReference type="PROSITE" id="PS51898"/>
    </source>
</evidence>
<dbReference type="PANTHER" id="PTHR30349:SF64">
    <property type="entry name" value="PROPHAGE INTEGRASE INTD-RELATED"/>
    <property type="match status" value="1"/>
</dbReference>
<comment type="similarity">
    <text evidence="1">Belongs to the 'phage' integrase family.</text>
</comment>
<dbReference type="GO" id="GO:0006310">
    <property type="term" value="P:DNA recombination"/>
    <property type="evidence" value="ECO:0007669"/>
    <property type="project" value="UniProtKB-KW"/>
</dbReference>
<dbReference type="Gene3D" id="1.10.150.130">
    <property type="match status" value="1"/>
</dbReference>
<comment type="caution">
    <text evidence="9">The sequence shown here is derived from an EMBL/GenBank/DDBJ whole genome shotgun (WGS) entry which is preliminary data.</text>
</comment>
<dbReference type="Pfam" id="PF14659">
    <property type="entry name" value="Phage_int_SAM_3"/>
    <property type="match status" value="1"/>
</dbReference>
<feature type="compositionally biased region" description="Basic residues" evidence="6">
    <location>
        <begin position="279"/>
        <end position="292"/>
    </location>
</feature>
<keyword evidence="3 5" id="KW-0238">DNA-binding</keyword>
<gene>
    <name evidence="9" type="ORF">OM076_10350</name>
</gene>
<evidence type="ECO:0000256" key="4">
    <source>
        <dbReference type="ARBA" id="ARBA00023172"/>
    </source>
</evidence>
<dbReference type="InterPro" id="IPR010998">
    <property type="entry name" value="Integrase_recombinase_N"/>
</dbReference>
<dbReference type="PANTHER" id="PTHR30349">
    <property type="entry name" value="PHAGE INTEGRASE-RELATED"/>
    <property type="match status" value="1"/>
</dbReference>
<evidence type="ECO:0000256" key="1">
    <source>
        <dbReference type="ARBA" id="ARBA00008857"/>
    </source>
</evidence>
<evidence type="ECO:0000256" key="2">
    <source>
        <dbReference type="ARBA" id="ARBA00022908"/>
    </source>
</evidence>
<evidence type="ECO:0000256" key="6">
    <source>
        <dbReference type="SAM" id="MobiDB-lite"/>
    </source>
</evidence>
<dbReference type="SUPFAM" id="SSF56349">
    <property type="entry name" value="DNA breaking-rejoining enzymes"/>
    <property type="match status" value="1"/>
</dbReference>
<keyword evidence="4" id="KW-0233">DNA recombination</keyword>
<dbReference type="GO" id="GO:0015074">
    <property type="term" value="P:DNA integration"/>
    <property type="evidence" value="ECO:0007669"/>
    <property type="project" value="UniProtKB-KW"/>
</dbReference>
<accession>A0A9X3S201</accession>
<dbReference type="EMBL" id="JAPDOD010000006">
    <property type="protein sequence ID" value="MDA0160666.1"/>
    <property type="molecule type" value="Genomic_DNA"/>
</dbReference>
<feature type="domain" description="Tyr recombinase" evidence="7">
    <location>
        <begin position="168"/>
        <end position="362"/>
    </location>
</feature>
<keyword evidence="2" id="KW-0229">DNA integration</keyword>
<dbReference type="InterPro" id="IPR004107">
    <property type="entry name" value="Integrase_SAM-like_N"/>
</dbReference>
<dbReference type="InterPro" id="IPR044068">
    <property type="entry name" value="CB"/>
</dbReference>
<reference evidence="9" key="1">
    <citation type="submission" date="2022-10" db="EMBL/GenBank/DDBJ databases">
        <title>The WGS of Solirubrobacter ginsenosidimutans DSM 21036.</title>
        <authorList>
            <person name="Jiang Z."/>
        </authorList>
    </citation>
    <scope>NUCLEOTIDE SEQUENCE</scope>
    <source>
        <strain evidence="9">DSM 21036</strain>
    </source>
</reference>
<dbReference type="InterPro" id="IPR011010">
    <property type="entry name" value="DNA_brk_join_enz"/>
</dbReference>
<dbReference type="AlphaFoldDB" id="A0A9X3S201"/>
<evidence type="ECO:0000256" key="5">
    <source>
        <dbReference type="PROSITE-ProRule" id="PRU01248"/>
    </source>
</evidence>
<evidence type="ECO:0000313" key="10">
    <source>
        <dbReference type="Proteomes" id="UP001149140"/>
    </source>
</evidence>
<dbReference type="GO" id="GO:0003677">
    <property type="term" value="F:DNA binding"/>
    <property type="evidence" value="ECO:0007669"/>
    <property type="project" value="UniProtKB-UniRule"/>
</dbReference>
<dbReference type="InterPro" id="IPR013762">
    <property type="entry name" value="Integrase-like_cat_sf"/>
</dbReference>
<dbReference type="Gene3D" id="1.10.443.10">
    <property type="entry name" value="Intergrase catalytic core"/>
    <property type="match status" value="1"/>
</dbReference>
<evidence type="ECO:0000256" key="3">
    <source>
        <dbReference type="ARBA" id="ARBA00023125"/>
    </source>
</evidence>
<feature type="region of interest" description="Disordered" evidence="6">
    <location>
        <begin position="279"/>
        <end position="299"/>
    </location>
</feature>
<proteinExistence type="inferred from homology"/>
<keyword evidence="10" id="KW-1185">Reference proteome</keyword>
<feature type="domain" description="Core-binding (CB)" evidence="8">
    <location>
        <begin position="64"/>
        <end position="146"/>
    </location>
</feature>
<dbReference type="InterPro" id="IPR050090">
    <property type="entry name" value="Tyrosine_recombinase_XerCD"/>
</dbReference>
<dbReference type="InterPro" id="IPR002104">
    <property type="entry name" value="Integrase_catalytic"/>
</dbReference>
<sequence length="385" mass="42855">MSVHRIERPDGLVRWQVRWRDGGRDTRARKRTFDRKRDAVAFDDELRRRRRLGDLGLVVGSQETLNEYVSETWARTHAVTLAPRTVETYASLYDFHIAPTLGRLKLGELTPEVIARWQAERIAAGAGTVSVLKALTLLGTILQLALESERIARNPVRLVRKARRPARSEVRPLAPATVEVMRAVVDERDSTLISVLAYAGLRPQEALALRWRDVGERTVMINAQKTGQRRNVRLLAPLLEDLDVWRDAGGSSGADALVFPGHDGEPWAAHDYKNWAKKLPRGRKRPGQRRRAGSPGPFARAAQAAGAPAATPYTLRHSFCSLLLHEGRSVIYVSRQLGHDAKLTLSTYGHVIDELEDAPRVPAEEAIWAARRGPCAPGVSEEEAS</sequence>
<dbReference type="PROSITE" id="PS51900">
    <property type="entry name" value="CB"/>
    <property type="match status" value="1"/>
</dbReference>
<dbReference type="PROSITE" id="PS51898">
    <property type="entry name" value="TYR_RECOMBINASE"/>
    <property type="match status" value="1"/>
</dbReference>
<dbReference type="Proteomes" id="UP001149140">
    <property type="component" value="Unassembled WGS sequence"/>
</dbReference>
<dbReference type="RefSeq" id="WP_270039628.1">
    <property type="nucleotide sequence ID" value="NZ_JAPDOD010000006.1"/>
</dbReference>